<dbReference type="Proteomes" id="UP000582837">
    <property type="component" value="Unassembled WGS sequence"/>
</dbReference>
<dbReference type="NCBIfam" id="TIGR00732">
    <property type="entry name" value="dprA"/>
    <property type="match status" value="1"/>
</dbReference>
<dbReference type="SUPFAM" id="SSF47781">
    <property type="entry name" value="RuvA domain 2-like"/>
    <property type="match status" value="1"/>
</dbReference>
<dbReference type="PANTHER" id="PTHR43022:SF1">
    <property type="entry name" value="PROTEIN SMF"/>
    <property type="match status" value="1"/>
</dbReference>
<comment type="caution">
    <text evidence="5">The sequence shown here is derived from an EMBL/GenBank/DDBJ whole genome shotgun (WGS) entry which is preliminary data.</text>
</comment>
<evidence type="ECO:0000259" key="3">
    <source>
        <dbReference type="Pfam" id="PF02481"/>
    </source>
</evidence>
<reference evidence="5 6" key="1">
    <citation type="submission" date="2020-08" db="EMBL/GenBank/DDBJ databases">
        <title>Genomic Encyclopedia of Type Strains, Phase IV (KMG-IV): sequencing the most valuable type-strain genomes for metagenomic binning, comparative biology and taxonomic classification.</title>
        <authorList>
            <person name="Goeker M."/>
        </authorList>
    </citation>
    <scope>NUCLEOTIDE SEQUENCE [LARGE SCALE GENOMIC DNA]</scope>
    <source>
        <strain evidence="5 6">DSM 29007</strain>
    </source>
</reference>
<dbReference type="Pfam" id="PF02481">
    <property type="entry name" value="DNA_processg_A"/>
    <property type="match status" value="1"/>
</dbReference>
<comment type="similarity">
    <text evidence="1">Belongs to the DprA/Smf family.</text>
</comment>
<feature type="compositionally biased region" description="Pro residues" evidence="2">
    <location>
        <begin position="303"/>
        <end position="318"/>
    </location>
</feature>
<dbReference type="InterPro" id="IPR010994">
    <property type="entry name" value="RuvA_2-like"/>
</dbReference>
<evidence type="ECO:0000256" key="2">
    <source>
        <dbReference type="SAM" id="MobiDB-lite"/>
    </source>
</evidence>
<evidence type="ECO:0000256" key="1">
    <source>
        <dbReference type="ARBA" id="ARBA00006525"/>
    </source>
</evidence>
<feature type="domain" description="Smf/DprA SLOG" evidence="3">
    <location>
        <begin position="87"/>
        <end position="294"/>
    </location>
</feature>
<dbReference type="PANTHER" id="PTHR43022">
    <property type="entry name" value="PROTEIN SMF"/>
    <property type="match status" value="1"/>
</dbReference>
<keyword evidence="6" id="KW-1185">Reference proteome</keyword>
<feature type="region of interest" description="Disordered" evidence="2">
    <location>
        <begin position="298"/>
        <end position="318"/>
    </location>
</feature>
<dbReference type="GO" id="GO:0009294">
    <property type="term" value="P:DNA-mediated transformation"/>
    <property type="evidence" value="ECO:0007669"/>
    <property type="project" value="InterPro"/>
</dbReference>
<evidence type="ECO:0000313" key="6">
    <source>
        <dbReference type="Proteomes" id="UP000582837"/>
    </source>
</evidence>
<evidence type="ECO:0000259" key="4">
    <source>
        <dbReference type="Pfam" id="PF17782"/>
    </source>
</evidence>
<accession>A0A841H4L6</accession>
<dbReference type="Pfam" id="PF14520">
    <property type="entry name" value="HHH_5"/>
    <property type="match status" value="1"/>
</dbReference>
<protein>
    <submittedName>
        <fullName evidence="5">DNA processing protein</fullName>
    </submittedName>
</protein>
<organism evidence="5 6">
    <name type="scientific">Longimicrobium terrae</name>
    <dbReference type="NCBI Taxonomy" id="1639882"/>
    <lineage>
        <taxon>Bacteria</taxon>
        <taxon>Pseudomonadati</taxon>
        <taxon>Gemmatimonadota</taxon>
        <taxon>Longimicrobiia</taxon>
        <taxon>Longimicrobiales</taxon>
        <taxon>Longimicrobiaceae</taxon>
        <taxon>Longimicrobium</taxon>
    </lineage>
</organism>
<dbReference type="Pfam" id="PF17782">
    <property type="entry name" value="WHD_DprA"/>
    <property type="match status" value="1"/>
</dbReference>
<dbReference type="AlphaFoldDB" id="A0A841H4L6"/>
<dbReference type="Gene3D" id="3.40.50.450">
    <property type="match status" value="1"/>
</dbReference>
<feature type="domain" description="DprA winged helix" evidence="4">
    <location>
        <begin position="313"/>
        <end position="372"/>
    </location>
</feature>
<sequence length="377" mass="38931">MALDSAALEEHLRLAIVPGIGPSRVAALLARFGSVARVLGASTRELGGVPGIGPEFARRVATAATPAGRARAREALRALADMGAVALTPHDRLYPDAFRRLPDPPFVLYAAGRLEQLGLPAVGVVGTRAPTEYGCGAAHRLAFDLARAGYAIVSGMARGIDAVAHAAALQAGGPTVGVLGHGIDRVYPPENRALFSRVIRHGLLITELAPGEEPLAGNFPRRNRLIAALSAGVLVVEMGERSGARHTVEFALELGRDVFAVPGPIGSAASAGTNQLLKEGARLVTSARDILEELHGVGNAPEPAEPIPSAPPAAVAPPPDLPPDEARVFAALAPEARHVDEVAIAAGLGTPGTLSALLALELRDLAESLPGKQFRLR</sequence>
<dbReference type="Gene3D" id="1.10.10.10">
    <property type="entry name" value="Winged helix-like DNA-binding domain superfamily/Winged helix DNA-binding domain"/>
    <property type="match status" value="1"/>
</dbReference>
<dbReference type="InterPro" id="IPR003488">
    <property type="entry name" value="DprA"/>
</dbReference>
<dbReference type="InterPro" id="IPR041614">
    <property type="entry name" value="DprA_WH"/>
</dbReference>
<evidence type="ECO:0000313" key="5">
    <source>
        <dbReference type="EMBL" id="MBB6073007.1"/>
    </source>
</evidence>
<dbReference type="SUPFAM" id="SSF102405">
    <property type="entry name" value="MCP/YpsA-like"/>
    <property type="match status" value="1"/>
</dbReference>
<dbReference type="InterPro" id="IPR036388">
    <property type="entry name" value="WH-like_DNA-bd_sf"/>
</dbReference>
<gene>
    <name evidence="5" type="ORF">HNQ61_004673</name>
</gene>
<dbReference type="InterPro" id="IPR057666">
    <property type="entry name" value="DrpA_SLOG"/>
</dbReference>
<name>A0A841H4L6_9BACT</name>
<dbReference type="EMBL" id="JACHIA010000020">
    <property type="protein sequence ID" value="MBB6073007.1"/>
    <property type="molecule type" value="Genomic_DNA"/>
</dbReference>
<dbReference type="RefSeq" id="WP_170040073.1">
    <property type="nucleotide sequence ID" value="NZ_JABDTL010000002.1"/>
</dbReference>
<proteinExistence type="inferred from homology"/>